<dbReference type="InterPro" id="IPR039424">
    <property type="entry name" value="SBP_5"/>
</dbReference>
<dbReference type="GO" id="GO:0042597">
    <property type="term" value="C:periplasmic space"/>
    <property type="evidence" value="ECO:0007669"/>
    <property type="project" value="UniProtKB-ARBA"/>
</dbReference>
<dbReference type="GO" id="GO:0043190">
    <property type="term" value="C:ATP-binding cassette (ABC) transporter complex"/>
    <property type="evidence" value="ECO:0007669"/>
    <property type="project" value="InterPro"/>
</dbReference>
<protein>
    <submittedName>
        <fullName evidence="3">ABC transporter substrate-binding protein</fullName>
    </submittedName>
</protein>
<comment type="caution">
    <text evidence="3">The sequence shown here is derived from an EMBL/GenBank/DDBJ whole genome shotgun (WGS) entry which is preliminary data.</text>
</comment>
<feature type="domain" description="Solute-binding protein family 5" evidence="2">
    <location>
        <begin position="95"/>
        <end position="461"/>
    </location>
</feature>
<dbReference type="GO" id="GO:1904680">
    <property type="term" value="F:peptide transmembrane transporter activity"/>
    <property type="evidence" value="ECO:0007669"/>
    <property type="project" value="TreeGrafter"/>
</dbReference>
<feature type="signal peptide" evidence="1">
    <location>
        <begin position="1"/>
        <end position="19"/>
    </location>
</feature>
<name>A0A2W2AX90_9ACTN</name>
<reference evidence="3 4" key="1">
    <citation type="submission" date="2018-01" db="EMBL/GenBank/DDBJ databases">
        <title>Draft genome sequence of Jiangella sp. GTF31.</title>
        <authorList>
            <person name="Sahin N."/>
            <person name="Ay H."/>
            <person name="Saygin H."/>
        </authorList>
    </citation>
    <scope>NUCLEOTIDE SEQUENCE [LARGE SCALE GENOMIC DNA]</scope>
    <source>
        <strain evidence="3 4">GTF31</strain>
    </source>
</reference>
<accession>A0A2W2AX90</accession>
<feature type="chain" id="PRO_5038610230" evidence="1">
    <location>
        <begin position="20"/>
        <end position="550"/>
    </location>
</feature>
<dbReference type="GO" id="GO:0015833">
    <property type="term" value="P:peptide transport"/>
    <property type="evidence" value="ECO:0007669"/>
    <property type="project" value="TreeGrafter"/>
</dbReference>
<keyword evidence="1" id="KW-0732">Signal</keyword>
<dbReference type="InterPro" id="IPR000914">
    <property type="entry name" value="SBP_5_dom"/>
</dbReference>
<dbReference type="InterPro" id="IPR030678">
    <property type="entry name" value="Peptide/Ni-bd"/>
</dbReference>
<dbReference type="PANTHER" id="PTHR30290">
    <property type="entry name" value="PERIPLASMIC BINDING COMPONENT OF ABC TRANSPORTER"/>
    <property type="match status" value="1"/>
</dbReference>
<dbReference type="CDD" id="cd00995">
    <property type="entry name" value="PBP2_NikA_DppA_OppA_like"/>
    <property type="match status" value="1"/>
</dbReference>
<keyword evidence="4" id="KW-1185">Reference proteome</keyword>
<dbReference type="EMBL" id="POTW01000117">
    <property type="protein sequence ID" value="PZF79781.1"/>
    <property type="molecule type" value="Genomic_DNA"/>
</dbReference>
<dbReference type="Proteomes" id="UP000248764">
    <property type="component" value="Unassembled WGS sequence"/>
</dbReference>
<evidence type="ECO:0000313" key="3">
    <source>
        <dbReference type="EMBL" id="PZF79781.1"/>
    </source>
</evidence>
<organism evidence="3 4">
    <name type="scientific">Jiangella anatolica</name>
    <dbReference type="NCBI Taxonomy" id="2670374"/>
    <lineage>
        <taxon>Bacteria</taxon>
        <taxon>Bacillati</taxon>
        <taxon>Actinomycetota</taxon>
        <taxon>Actinomycetes</taxon>
        <taxon>Jiangellales</taxon>
        <taxon>Jiangellaceae</taxon>
        <taxon>Jiangella</taxon>
    </lineage>
</organism>
<dbReference type="SUPFAM" id="SSF53850">
    <property type="entry name" value="Periplasmic binding protein-like II"/>
    <property type="match status" value="1"/>
</dbReference>
<evidence type="ECO:0000256" key="1">
    <source>
        <dbReference type="SAM" id="SignalP"/>
    </source>
</evidence>
<proteinExistence type="predicted"/>
<sequence length="550" mass="59192">MVKGTIGRIRKAGAALAVAALVTVAGCSLNEGGGDSAGGSNEGSGEQAGGATLRIGTTTDMENFNPLQSLSKTDSWILNATYPTLLRIDENAQKVPELAEEYTTEDDGRTVVFHLRDDFEWTDGTPVTANDVAFTAQAIMDYQLGNVAAKLTWVTGIEVRDDQTVAFSLSEPYAPFAEGVGFWMRIVPEHIFSQAGDLSQFANDGDWVGAGAYVLESATKGQRYTLKANENYPYAPEGGAAVETVEYVVYPDVNTMILALRNGDIDLMGTPVPISAVASLEGEDAIEIETVDSLGFAHLTYNVQNPVLADQTVRQALSMVVDTESIIETILQGDGQQMVGPISPIFAEYDNTSLEPYPFDPAGARTLLEGAGYTDGNGDGMFDDLSFEMVCDQSNANLTRVGEVVRDSAAEAGIQIELACIERNTFLSRTRGGEYDIDLSQWGVFDNPMDQLRSTYLSSNPGGINYNLVADPELDALVNDAAVTADPAQFVEKIKGIDAYVHDQALLTPLYVENFRFAYRGDRFTGFDPSPSDLLGMVTGYSLSQVTTVD</sequence>
<dbReference type="Gene3D" id="3.90.76.10">
    <property type="entry name" value="Dipeptide-binding Protein, Domain 1"/>
    <property type="match status" value="1"/>
</dbReference>
<gene>
    <name evidence="3" type="ORF">C1I92_29420</name>
</gene>
<dbReference type="Gene3D" id="3.10.105.10">
    <property type="entry name" value="Dipeptide-binding Protein, Domain 3"/>
    <property type="match status" value="1"/>
</dbReference>
<dbReference type="AlphaFoldDB" id="A0A2W2AX90"/>
<evidence type="ECO:0000313" key="4">
    <source>
        <dbReference type="Proteomes" id="UP000248764"/>
    </source>
</evidence>
<dbReference type="PROSITE" id="PS51257">
    <property type="entry name" value="PROKAR_LIPOPROTEIN"/>
    <property type="match status" value="1"/>
</dbReference>
<dbReference type="Gene3D" id="3.40.190.10">
    <property type="entry name" value="Periplasmic binding protein-like II"/>
    <property type="match status" value="1"/>
</dbReference>
<evidence type="ECO:0000259" key="2">
    <source>
        <dbReference type="Pfam" id="PF00496"/>
    </source>
</evidence>
<dbReference type="Pfam" id="PF00496">
    <property type="entry name" value="SBP_bac_5"/>
    <property type="match status" value="1"/>
</dbReference>
<dbReference type="PIRSF" id="PIRSF002741">
    <property type="entry name" value="MppA"/>
    <property type="match status" value="1"/>
</dbReference>